<dbReference type="SUPFAM" id="SSF52499">
    <property type="entry name" value="Isochorismatase-like hydrolases"/>
    <property type="match status" value="1"/>
</dbReference>
<dbReference type="eggNOG" id="COG1335">
    <property type="taxonomic scope" value="Bacteria"/>
</dbReference>
<dbReference type="Gene3D" id="3.40.50.850">
    <property type="entry name" value="Isochorismatase-like"/>
    <property type="match status" value="1"/>
</dbReference>
<dbReference type="CDD" id="cd01012">
    <property type="entry name" value="YcaC_related"/>
    <property type="match status" value="1"/>
</dbReference>
<dbReference type="InterPro" id="IPR050993">
    <property type="entry name" value="Isochorismatase_domain"/>
</dbReference>
<proteinExistence type="predicted"/>
<gene>
    <name evidence="2" type="ORF">HR45_02095</name>
</gene>
<dbReference type="InterPro" id="IPR036380">
    <property type="entry name" value="Isochorismatase-like_sf"/>
</dbReference>
<evidence type="ECO:0000313" key="2">
    <source>
        <dbReference type="EMBL" id="KFZ39205.1"/>
    </source>
</evidence>
<feature type="domain" description="Isochorismatase-like" evidence="1">
    <location>
        <begin position="8"/>
        <end position="157"/>
    </location>
</feature>
<sequence>MINSNDCVFVLVDVQGKLARLMSESERLHQRLLTLIKGLQLFDIPLIWLEQLPDKLGATSEELRTVLAEQHHPIIKQHFSGWQNETCRQTLQDWGRKQVILAGIEAHICVYQTCTDFLAQGFDVHVVLDAIDSRDLENKKIAIKMMQAQGAQLTQTESLLFELQHIASGERFKKLLTLIK</sequence>
<protein>
    <submittedName>
        <fullName evidence="2">Isochorismatase</fullName>
    </submittedName>
</protein>
<comment type="caution">
    <text evidence="2">The sequence shown here is derived from an EMBL/GenBank/DDBJ whole genome shotgun (WGS) entry which is preliminary data.</text>
</comment>
<dbReference type="EMBL" id="JPEO01000001">
    <property type="protein sequence ID" value="KFZ39205.1"/>
    <property type="molecule type" value="Genomic_DNA"/>
</dbReference>
<dbReference type="OrthoDB" id="9796958at2"/>
<keyword evidence="3" id="KW-1185">Reference proteome</keyword>
<dbReference type="InterPro" id="IPR000868">
    <property type="entry name" value="Isochorismatase-like_dom"/>
</dbReference>
<name>A0A094JGW2_9GAMM</name>
<dbReference type="Proteomes" id="UP000029264">
    <property type="component" value="Unassembled WGS sequence"/>
</dbReference>
<evidence type="ECO:0000313" key="3">
    <source>
        <dbReference type="Proteomes" id="UP000029264"/>
    </source>
</evidence>
<dbReference type="PANTHER" id="PTHR14119:SF3">
    <property type="entry name" value="ISOCHORISMATASE DOMAIN-CONTAINING PROTEIN 2"/>
    <property type="match status" value="1"/>
</dbReference>
<dbReference type="PANTHER" id="PTHR14119">
    <property type="entry name" value="HYDROLASE"/>
    <property type="match status" value="1"/>
</dbReference>
<dbReference type="Pfam" id="PF00857">
    <property type="entry name" value="Isochorismatase"/>
    <property type="match status" value="1"/>
</dbReference>
<reference evidence="2 3" key="1">
    <citation type="submission" date="2014-06" db="EMBL/GenBank/DDBJ databases">
        <title>Shewanella sp. YQH10.</title>
        <authorList>
            <person name="Liu Y."/>
            <person name="Zeng R."/>
        </authorList>
    </citation>
    <scope>NUCLEOTIDE SEQUENCE [LARGE SCALE GENOMIC DNA]</scope>
    <source>
        <strain evidence="2 3">YQH10</strain>
    </source>
</reference>
<dbReference type="AlphaFoldDB" id="A0A094JGW2"/>
<dbReference type="RefSeq" id="WP_037439173.1">
    <property type="nucleotide sequence ID" value="NZ_JPEO01000001.1"/>
</dbReference>
<organism evidence="2 3">
    <name type="scientific">Shewanella mangrovi</name>
    <dbReference type="NCBI Taxonomy" id="1515746"/>
    <lineage>
        <taxon>Bacteria</taxon>
        <taxon>Pseudomonadati</taxon>
        <taxon>Pseudomonadota</taxon>
        <taxon>Gammaproteobacteria</taxon>
        <taxon>Alteromonadales</taxon>
        <taxon>Shewanellaceae</taxon>
        <taxon>Shewanella</taxon>
    </lineage>
</organism>
<evidence type="ECO:0000259" key="1">
    <source>
        <dbReference type="Pfam" id="PF00857"/>
    </source>
</evidence>
<dbReference type="STRING" id="1515746.HR45_02095"/>
<accession>A0A094JGW2</accession>